<dbReference type="RefSeq" id="WP_109969538.1">
    <property type="nucleotide sequence ID" value="NZ_CP176093.1"/>
</dbReference>
<feature type="domain" description="Transcription factor CBF/NF-Y/archaeal histone" evidence="1">
    <location>
        <begin position="2"/>
        <end position="29"/>
    </location>
</feature>
<gene>
    <name evidence="2" type="ORF">DK846_13310</name>
</gene>
<dbReference type="GO" id="GO:0046982">
    <property type="term" value="F:protein heterodimerization activity"/>
    <property type="evidence" value="ECO:0007669"/>
    <property type="project" value="InterPro"/>
</dbReference>
<reference evidence="2 3" key="1">
    <citation type="submission" date="2018-05" db="EMBL/GenBank/DDBJ databases">
        <title>Draft genome of Methanospirillum lacunae Ki8-1.</title>
        <authorList>
            <person name="Dueholm M.S."/>
            <person name="Nielsen P.H."/>
            <person name="Bakmann L.F."/>
            <person name="Otzen D.E."/>
        </authorList>
    </citation>
    <scope>NUCLEOTIDE SEQUENCE [LARGE SCALE GENOMIC DNA]</scope>
    <source>
        <strain evidence="2 3">Ki8-1</strain>
    </source>
</reference>
<dbReference type="Pfam" id="PF00808">
    <property type="entry name" value="CBFD_NFYB_HMF"/>
    <property type="match status" value="1"/>
</dbReference>
<evidence type="ECO:0000313" key="3">
    <source>
        <dbReference type="Proteomes" id="UP000245657"/>
    </source>
</evidence>
<evidence type="ECO:0000313" key="2">
    <source>
        <dbReference type="EMBL" id="PWR71045.1"/>
    </source>
</evidence>
<protein>
    <recommendedName>
        <fullName evidence="1">Transcription factor CBF/NF-Y/archaeal histone domain-containing protein</fullName>
    </recommendedName>
</protein>
<dbReference type="Gene3D" id="1.10.20.10">
    <property type="entry name" value="Histone, subunit A"/>
    <property type="match status" value="1"/>
</dbReference>
<sequence>MYIGKLAKKANKLATHSGRKTLTADDIEISF</sequence>
<comment type="caution">
    <text evidence="2">The sequence shown here is derived from an EMBL/GenBank/DDBJ whole genome shotgun (WGS) entry which is preliminary data.</text>
</comment>
<dbReference type="SUPFAM" id="SSF47113">
    <property type="entry name" value="Histone-fold"/>
    <property type="match status" value="1"/>
</dbReference>
<proteinExistence type="predicted"/>
<name>A0A2V2MXN6_9EURY</name>
<evidence type="ECO:0000259" key="1">
    <source>
        <dbReference type="Pfam" id="PF00808"/>
    </source>
</evidence>
<dbReference type="AlphaFoldDB" id="A0A2V2MXN6"/>
<dbReference type="InterPro" id="IPR009072">
    <property type="entry name" value="Histone-fold"/>
</dbReference>
<accession>A0A2V2MXN6</accession>
<dbReference type="InterPro" id="IPR003958">
    <property type="entry name" value="CBFA_NFYB_domain"/>
</dbReference>
<organism evidence="2 3">
    <name type="scientific">Methanospirillum lacunae</name>
    <dbReference type="NCBI Taxonomy" id="668570"/>
    <lineage>
        <taxon>Archaea</taxon>
        <taxon>Methanobacteriati</taxon>
        <taxon>Methanobacteriota</taxon>
        <taxon>Stenosarchaea group</taxon>
        <taxon>Methanomicrobia</taxon>
        <taxon>Methanomicrobiales</taxon>
        <taxon>Methanospirillaceae</taxon>
        <taxon>Methanospirillum</taxon>
    </lineage>
</organism>
<dbReference type="GeneID" id="97547317"/>
<dbReference type="Proteomes" id="UP000245657">
    <property type="component" value="Unassembled WGS sequence"/>
</dbReference>
<keyword evidence="3" id="KW-1185">Reference proteome</keyword>
<dbReference type="EMBL" id="QGMY01000009">
    <property type="protein sequence ID" value="PWR71045.1"/>
    <property type="molecule type" value="Genomic_DNA"/>
</dbReference>